<name>A0A1G2TYM2_9BACT</name>
<evidence type="ECO:0000313" key="2">
    <source>
        <dbReference type="EMBL" id="OHB02239.1"/>
    </source>
</evidence>
<dbReference type="InterPro" id="IPR036397">
    <property type="entry name" value="RNaseH_sf"/>
</dbReference>
<gene>
    <name evidence="2" type="ORF">A3A96_02160</name>
</gene>
<dbReference type="EMBL" id="MHWB01000005">
    <property type="protein sequence ID" value="OHB02239.1"/>
    <property type="molecule type" value="Genomic_DNA"/>
</dbReference>
<comment type="caution">
    <text evidence="2">The sequence shown here is derived from an EMBL/GenBank/DDBJ whole genome shotgun (WGS) entry which is preliminary data.</text>
</comment>
<dbReference type="STRING" id="1802758.A3A96_02160"/>
<sequence>MKKLVFDIETSNIFQEVGSNDPVDLSISVIGIYEYEGDRYSTFLVEEFGKLWPIIENADMLITFNGDHFDIPLLNKYYSGDLFKIKSLDLLKEMQKVAGRRMKLDQIAEGTLGINKSGHGLDAIKWWRDGEVEKVKKYCLDDVRITKDLYEYALKNNKLIFKEGPNLNEVKLDSSLWETLPESPTLNYTLPF</sequence>
<evidence type="ECO:0000313" key="3">
    <source>
        <dbReference type="Proteomes" id="UP000177707"/>
    </source>
</evidence>
<dbReference type="InterPro" id="IPR012337">
    <property type="entry name" value="RNaseH-like_sf"/>
</dbReference>
<organism evidence="2 3">
    <name type="scientific">Candidatus Zambryskibacteria bacterium RIFCSPLOWO2_01_FULL_39_39</name>
    <dbReference type="NCBI Taxonomy" id="1802758"/>
    <lineage>
        <taxon>Bacteria</taxon>
        <taxon>Candidatus Zambryskiibacteriota</taxon>
    </lineage>
</organism>
<proteinExistence type="predicted"/>
<dbReference type="Pfam" id="PF13482">
    <property type="entry name" value="RNase_H_2"/>
    <property type="match status" value="1"/>
</dbReference>
<feature type="domain" description="YprB ribonuclease H-like" evidence="1">
    <location>
        <begin position="5"/>
        <end position="153"/>
    </location>
</feature>
<dbReference type="Proteomes" id="UP000177707">
    <property type="component" value="Unassembled WGS sequence"/>
</dbReference>
<reference evidence="2 3" key="1">
    <citation type="journal article" date="2016" name="Nat. Commun.">
        <title>Thousands of microbial genomes shed light on interconnected biogeochemical processes in an aquifer system.</title>
        <authorList>
            <person name="Anantharaman K."/>
            <person name="Brown C.T."/>
            <person name="Hug L.A."/>
            <person name="Sharon I."/>
            <person name="Castelle C.J."/>
            <person name="Probst A.J."/>
            <person name="Thomas B.C."/>
            <person name="Singh A."/>
            <person name="Wilkins M.J."/>
            <person name="Karaoz U."/>
            <person name="Brodie E.L."/>
            <person name="Williams K.H."/>
            <person name="Hubbard S.S."/>
            <person name="Banfield J.F."/>
        </authorList>
    </citation>
    <scope>NUCLEOTIDE SEQUENCE [LARGE SCALE GENOMIC DNA]</scope>
</reference>
<dbReference type="Gene3D" id="3.30.420.10">
    <property type="entry name" value="Ribonuclease H-like superfamily/Ribonuclease H"/>
    <property type="match status" value="1"/>
</dbReference>
<dbReference type="InterPro" id="IPR038720">
    <property type="entry name" value="YprB_RNase_H-like_dom"/>
</dbReference>
<evidence type="ECO:0000259" key="1">
    <source>
        <dbReference type="Pfam" id="PF13482"/>
    </source>
</evidence>
<dbReference type="SUPFAM" id="SSF53098">
    <property type="entry name" value="Ribonuclease H-like"/>
    <property type="match status" value="1"/>
</dbReference>
<dbReference type="AlphaFoldDB" id="A0A1G2TYM2"/>
<accession>A0A1G2TYM2</accession>
<protein>
    <recommendedName>
        <fullName evidence="1">YprB ribonuclease H-like domain-containing protein</fullName>
    </recommendedName>
</protein>
<dbReference type="GO" id="GO:0003676">
    <property type="term" value="F:nucleic acid binding"/>
    <property type="evidence" value="ECO:0007669"/>
    <property type="project" value="InterPro"/>
</dbReference>